<dbReference type="Proteomes" id="UP000319383">
    <property type="component" value="Chromosome"/>
</dbReference>
<dbReference type="KEGG" id="sdyn:Mal52_51340"/>
<keyword evidence="1" id="KW-0472">Membrane</keyword>
<evidence type="ECO:0000313" key="2">
    <source>
        <dbReference type="EMBL" id="QDU46612.1"/>
    </source>
</evidence>
<organism evidence="2 3">
    <name type="scientific">Symmachiella dynata</name>
    <dbReference type="NCBI Taxonomy" id="2527995"/>
    <lineage>
        <taxon>Bacteria</taxon>
        <taxon>Pseudomonadati</taxon>
        <taxon>Planctomycetota</taxon>
        <taxon>Planctomycetia</taxon>
        <taxon>Planctomycetales</taxon>
        <taxon>Planctomycetaceae</taxon>
        <taxon>Symmachiella</taxon>
    </lineage>
</organism>
<keyword evidence="1" id="KW-0812">Transmembrane</keyword>
<keyword evidence="3" id="KW-1185">Reference proteome</keyword>
<evidence type="ECO:0000313" key="3">
    <source>
        <dbReference type="Proteomes" id="UP000319383"/>
    </source>
</evidence>
<dbReference type="AlphaFoldDB" id="A0A517ZVU9"/>
<reference evidence="2 3" key="1">
    <citation type="submission" date="2019-02" db="EMBL/GenBank/DDBJ databases">
        <title>Deep-cultivation of Planctomycetes and their phenomic and genomic characterization uncovers novel biology.</title>
        <authorList>
            <person name="Wiegand S."/>
            <person name="Jogler M."/>
            <person name="Boedeker C."/>
            <person name="Pinto D."/>
            <person name="Vollmers J."/>
            <person name="Rivas-Marin E."/>
            <person name="Kohn T."/>
            <person name="Peeters S.H."/>
            <person name="Heuer A."/>
            <person name="Rast P."/>
            <person name="Oberbeckmann S."/>
            <person name="Bunk B."/>
            <person name="Jeske O."/>
            <person name="Meyerdierks A."/>
            <person name="Storesund J.E."/>
            <person name="Kallscheuer N."/>
            <person name="Luecker S."/>
            <person name="Lage O.M."/>
            <person name="Pohl T."/>
            <person name="Merkel B.J."/>
            <person name="Hornburger P."/>
            <person name="Mueller R.-W."/>
            <person name="Bruemmer F."/>
            <person name="Labrenz M."/>
            <person name="Spormann A.M."/>
            <person name="Op den Camp H."/>
            <person name="Overmann J."/>
            <person name="Amann R."/>
            <person name="Jetten M.S.M."/>
            <person name="Mascher T."/>
            <person name="Medema M.H."/>
            <person name="Devos D.P."/>
            <person name="Kaster A.-K."/>
            <person name="Ovreas L."/>
            <person name="Rohde M."/>
            <person name="Galperin M.Y."/>
            <person name="Jogler C."/>
        </authorList>
    </citation>
    <scope>NUCLEOTIDE SEQUENCE [LARGE SCALE GENOMIC DNA]</scope>
    <source>
        <strain evidence="2 3">Mal52</strain>
    </source>
</reference>
<dbReference type="RefSeq" id="WP_145379105.1">
    <property type="nucleotide sequence ID" value="NZ_CP036276.1"/>
</dbReference>
<dbReference type="InterPro" id="IPR041916">
    <property type="entry name" value="Anti_sigma_zinc_sf"/>
</dbReference>
<protein>
    <recommendedName>
        <fullName evidence="4">Zinc-finger domain-containing protein</fullName>
    </recommendedName>
</protein>
<feature type="transmembrane region" description="Helical" evidence="1">
    <location>
        <begin position="87"/>
        <end position="107"/>
    </location>
</feature>
<dbReference type="EMBL" id="CP036276">
    <property type="protein sequence ID" value="QDU46612.1"/>
    <property type="molecule type" value="Genomic_DNA"/>
</dbReference>
<evidence type="ECO:0008006" key="4">
    <source>
        <dbReference type="Google" id="ProtNLM"/>
    </source>
</evidence>
<dbReference type="Gene3D" id="1.10.10.1320">
    <property type="entry name" value="Anti-sigma factor, zinc-finger domain"/>
    <property type="match status" value="1"/>
</dbReference>
<gene>
    <name evidence="2" type="ORF">Mal52_51340</name>
</gene>
<evidence type="ECO:0000256" key="1">
    <source>
        <dbReference type="SAM" id="Phobius"/>
    </source>
</evidence>
<accession>A0A517ZVU9</accession>
<proteinExistence type="predicted"/>
<name>A0A517ZVU9_9PLAN</name>
<keyword evidence="1" id="KW-1133">Transmembrane helix</keyword>
<sequence length="166" mass="18174">MKPLDCQWLDDYLSGELPCDWEPLFEQHVEDCAACGEEVAQWRALRAELSRASRTLETPPAGLLQSIQAMYEPAPSPSREPSRARRFAAAVAAVCLMAGLFFAALTARQDVPEVAVEDQIADVTPPPSVTHVELPDDVIGVPIDIGDPDVTVVWVYPVYQPDGDED</sequence>